<evidence type="ECO:0000313" key="1">
    <source>
        <dbReference type="EMBL" id="SNZ17751.1"/>
    </source>
</evidence>
<dbReference type="AlphaFoldDB" id="A0A285PD20"/>
<reference evidence="1 2" key="1">
    <citation type="submission" date="2017-09" db="EMBL/GenBank/DDBJ databases">
        <authorList>
            <person name="Ehlers B."/>
            <person name="Leendertz F.H."/>
        </authorList>
    </citation>
    <scope>NUCLEOTIDE SEQUENCE [LARGE SCALE GENOMIC DNA]</scope>
    <source>
        <strain evidence="1 2">DSM 27208</strain>
    </source>
</reference>
<gene>
    <name evidence="1" type="ORF">SAMN06269185_3118</name>
</gene>
<proteinExistence type="predicted"/>
<keyword evidence="2" id="KW-1185">Reference proteome</keyword>
<dbReference type="RefSeq" id="WP_143824970.1">
    <property type="nucleotide sequence ID" value="NZ_OBEJ01000006.1"/>
</dbReference>
<dbReference type="Proteomes" id="UP000219453">
    <property type="component" value="Unassembled WGS sequence"/>
</dbReference>
<name>A0A285PD20_NATPI</name>
<organism evidence="1 2">
    <name type="scientific">Natronoarchaeum philippinense</name>
    <dbReference type="NCBI Taxonomy" id="558529"/>
    <lineage>
        <taxon>Archaea</taxon>
        <taxon>Methanobacteriati</taxon>
        <taxon>Methanobacteriota</taxon>
        <taxon>Stenosarchaea group</taxon>
        <taxon>Halobacteria</taxon>
        <taxon>Halobacteriales</taxon>
        <taxon>Natronoarchaeaceae</taxon>
    </lineage>
</organism>
<sequence>METFEIEADETGTIELVCERTDAEAAQPRVRAFVGGGEFGVLVDDLAPGERVSLFVEDGAIEKEG</sequence>
<accession>A0A285PD20</accession>
<dbReference type="OrthoDB" id="329044at2157"/>
<evidence type="ECO:0000313" key="2">
    <source>
        <dbReference type="Proteomes" id="UP000219453"/>
    </source>
</evidence>
<dbReference type="EMBL" id="OBEJ01000006">
    <property type="protein sequence ID" value="SNZ17751.1"/>
    <property type="molecule type" value="Genomic_DNA"/>
</dbReference>
<protein>
    <submittedName>
        <fullName evidence="1">Uncharacterized protein</fullName>
    </submittedName>
</protein>